<name>A0A8D2L1J6_VARKO</name>
<keyword evidence="5" id="KW-1185">Reference proteome</keyword>
<dbReference type="PANTHER" id="PTHR45935">
    <property type="entry name" value="PROTEIN ZBED8-RELATED"/>
    <property type="match status" value="1"/>
</dbReference>
<feature type="domain" description="SCAN box" evidence="3">
    <location>
        <begin position="39"/>
        <end position="116"/>
    </location>
</feature>
<dbReference type="Gene3D" id="1.10.4020.10">
    <property type="entry name" value="DNA breaking-rejoining enzymes"/>
    <property type="match status" value="1"/>
</dbReference>
<dbReference type="Proteomes" id="UP000694545">
    <property type="component" value="Unplaced"/>
</dbReference>
<dbReference type="OMA" id="WIRECSA"/>
<dbReference type="Pfam" id="PF02023">
    <property type="entry name" value="SCAN"/>
    <property type="match status" value="1"/>
</dbReference>
<keyword evidence="1" id="KW-0539">Nucleus</keyword>
<dbReference type="InterPro" id="IPR050916">
    <property type="entry name" value="SCAN-C2H2_zinc_finger"/>
</dbReference>
<evidence type="ECO:0000259" key="3">
    <source>
        <dbReference type="PROSITE" id="PS50804"/>
    </source>
</evidence>
<evidence type="ECO:0000256" key="2">
    <source>
        <dbReference type="SAM" id="MobiDB-lite"/>
    </source>
</evidence>
<proteinExistence type="predicted"/>
<dbReference type="SMART" id="SM00431">
    <property type="entry name" value="SCAN"/>
    <property type="match status" value="1"/>
</dbReference>
<accession>A0A8D2L1J6</accession>
<sequence>MEATKGRGAAGDGGGGTPLGGKMHKVLDESSSTSDTECQRFRTFGYQEFKGPRQVCSQLHKLCCQWLKPEEHTKMEMLDLVLLEQFLTVLPMEMQNWVRECRPETSSQAVALAEGFLLSQAEKKELEQVRTFYPK</sequence>
<evidence type="ECO:0000313" key="5">
    <source>
        <dbReference type="Proteomes" id="UP000694545"/>
    </source>
</evidence>
<dbReference type="InterPro" id="IPR003309">
    <property type="entry name" value="SCAN_dom"/>
</dbReference>
<feature type="compositionally biased region" description="Gly residues" evidence="2">
    <location>
        <begin position="8"/>
        <end position="19"/>
    </location>
</feature>
<dbReference type="FunFam" id="1.10.4020.10:FF:000005">
    <property type="entry name" value="Uncharacterized protein"/>
    <property type="match status" value="1"/>
</dbReference>
<dbReference type="PROSITE" id="PS50804">
    <property type="entry name" value="SCAN_BOX"/>
    <property type="match status" value="1"/>
</dbReference>
<evidence type="ECO:0000313" key="4">
    <source>
        <dbReference type="Ensembl" id="ENSVKKP00000015546.1"/>
    </source>
</evidence>
<evidence type="ECO:0000256" key="1">
    <source>
        <dbReference type="ARBA" id="ARBA00023242"/>
    </source>
</evidence>
<protein>
    <recommendedName>
        <fullName evidence="3">SCAN box domain-containing protein</fullName>
    </recommendedName>
</protein>
<dbReference type="PANTHER" id="PTHR45935:SF15">
    <property type="entry name" value="SCAN BOX DOMAIN-CONTAINING PROTEIN"/>
    <property type="match status" value="1"/>
</dbReference>
<reference evidence="4" key="1">
    <citation type="submission" date="2025-08" db="UniProtKB">
        <authorList>
            <consortium name="Ensembl"/>
        </authorList>
    </citation>
    <scope>IDENTIFICATION</scope>
</reference>
<dbReference type="SUPFAM" id="SSF47353">
    <property type="entry name" value="Retrovirus capsid dimerization domain-like"/>
    <property type="match status" value="1"/>
</dbReference>
<dbReference type="Ensembl" id="ENSVKKT00000015916.1">
    <property type="protein sequence ID" value="ENSVKKP00000015546.1"/>
    <property type="gene ID" value="ENSVKKG00000010633.1"/>
</dbReference>
<dbReference type="AlphaFoldDB" id="A0A8D2L1J6"/>
<dbReference type="InterPro" id="IPR038269">
    <property type="entry name" value="SCAN_sf"/>
</dbReference>
<reference evidence="4" key="2">
    <citation type="submission" date="2025-09" db="UniProtKB">
        <authorList>
            <consortium name="Ensembl"/>
        </authorList>
    </citation>
    <scope>IDENTIFICATION</scope>
</reference>
<feature type="region of interest" description="Disordered" evidence="2">
    <location>
        <begin position="1"/>
        <end position="33"/>
    </location>
</feature>
<organism evidence="4 5">
    <name type="scientific">Varanus komodoensis</name>
    <name type="common">Komodo dragon</name>
    <dbReference type="NCBI Taxonomy" id="61221"/>
    <lineage>
        <taxon>Eukaryota</taxon>
        <taxon>Metazoa</taxon>
        <taxon>Chordata</taxon>
        <taxon>Craniata</taxon>
        <taxon>Vertebrata</taxon>
        <taxon>Euteleostomi</taxon>
        <taxon>Lepidosauria</taxon>
        <taxon>Squamata</taxon>
        <taxon>Bifurcata</taxon>
        <taxon>Unidentata</taxon>
        <taxon>Episquamata</taxon>
        <taxon>Toxicofera</taxon>
        <taxon>Anguimorpha</taxon>
        <taxon>Paleoanguimorpha</taxon>
        <taxon>Varanoidea</taxon>
        <taxon>Varanidae</taxon>
        <taxon>Varanus</taxon>
    </lineage>
</organism>
<dbReference type="CDD" id="cd07936">
    <property type="entry name" value="SCAN"/>
    <property type="match status" value="1"/>
</dbReference>